<proteinExistence type="predicted"/>
<dbReference type="PANTHER" id="PTHR43736:SF1">
    <property type="entry name" value="DIHYDRONEOPTERIN TRIPHOSPHATE DIPHOSPHATASE"/>
    <property type="match status" value="1"/>
</dbReference>
<dbReference type="InterPro" id="IPR015797">
    <property type="entry name" value="NUDIX_hydrolase-like_dom_sf"/>
</dbReference>
<dbReference type="InterPro" id="IPR020084">
    <property type="entry name" value="NUDIX_hydrolase_CS"/>
</dbReference>
<dbReference type="Pfam" id="PF00293">
    <property type="entry name" value="NUDIX"/>
    <property type="match status" value="1"/>
</dbReference>
<sequence>MEDDKFSLGVFTCVFNKDYTKILLLLRNSDKRKFWGVDWGNVGGHVEFGETSLQAAIREIMEEIGVKVDQSELKLLNVKETPNFLPHIHAVHFVYALCIDESTKIVLNATAPTKESDRYEWFRIEDLPDRTFDPKEDIIKWRDLARQGSAILH</sequence>
<evidence type="ECO:0000256" key="1">
    <source>
        <dbReference type="ARBA" id="ARBA00022801"/>
    </source>
</evidence>
<dbReference type="EMBL" id="AUZZ01004022">
    <property type="protein sequence ID" value="EQD55353.1"/>
    <property type="molecule type" value="Genomic_DNA"/>
</dbReference>
<name>T1AFD9_9ZZZZ</name>
<dbReference type="PROSITE" id="PS51462">
    <property type="entry name" value="NUDIX"/>
    <property type="match status" value="1"/>
</dbReference>
<dbReference type="Gene3D" id="3.90.79.10">
    <property type="entry name" value="Nucleoside Triphosphate Pyrophosphohydrolase"/>
    <property type="match status" value="1"/>
</dbReference>
<reference evidence="3" key="2">
    <citation type="journal article" date="2014" name="ISME J.">
        <title>Microbial stratification in low pH oxic and suboxic macroscopic growths along an acid mine drainage.</title>
        <authorList>
            <person name="Mendez-Garcia C."/>
            <person name="Mesa V."/>
            <person name="Sprenger R.R."/>
            <person name="Richter M."/>
            <person name="Diez M.S."/>
            <person name="Solano J."/>
            <person name="Bargiela R."/>
            <person name="Golyshina O.V."/>
            <person name="Manteca A."/>
            <person name="Ramos J.L."/>
            <person name="Gallego J.R."/>
            <person name="Llorente I."/>
            <person name="Martins Dos Santos V.A."/>
            <person name="Jensen O.N."/>
            <person name="Pelaez A.I."/>
            <person name="Sanchez J."/>
            <person name="Ferrer M."/>
        </authorList>
    </citation>
    <scope>NUCLEOTIDE SEQUENCE</scope>
</reference>
<gene>
    <name evidence="3" type="ORF">B2A_05775</name>
</gene>
<dbReference type="PROSITE" id="PS00893">
    <property type="entry name" value="NUDIX_BOX"/>
    <property type="match status" value="1"/>
</dbReference>
<reference evidence="3" key="1">
    <citation type="submission" date="2013-08" db="EMBL/GenBank/DDBJ databases">
        <authorList>
            <person name="Mendez C."/>
            <person name="Richter M."/>
            <person name="Ferrer M."/>
            <person name="Sanchez J."/>
        </authorList>
    </citation>
    <scope>NUCLEOTIDE SEQUENCE</scope>
</reference>
<evidence type="ECO:0000313" key="3">
    <source>
        <dbReference type="EMBL" id="EQD55353.1"/>
    </source>
</evidence>
<dbReference type="InterPro" id="IPR000086">
    <property type="entry name" value="NUDIX_hydrolase_dom"/>
</dbReference>
<dbReference type="PANTHER" id="PTHR43736">
    <property type="entry name" value="ADP-RIBOSE PYROPHOSPHATASE"/>
    <property type="match status" value="1"/>
</dbReference>
<keyword evidence="1 3" id="KW-0378">Hydrolase</keyword>
<evidence type="ECO:0000259" key="2">
    <source>
        <dbReference type="PROSITE" id="PS51462"/>
    </source>
</evidence>
<feature type="domain" description="Nudix hydrolase" evidence="2">
    <location>
        <begin position="5"/>
        <end position="144"/>
    </location>
</feature>
<dbReference type="SUPFAM" id="SSF55811">
    <property type="entry name" value="Nudix"/>
    <property type="match status" value="1"/>
</dbReference>
<protein>
    <submittedName>
        <fullName evidence="3">NUDIX hydrolase, core domain protein</fullName>
    </submittedName>
</protein>
<comment type="caution">
    <text evidence="3">The sequence shown here is derived from an EMBL/GenBank/DDBJ whole genome shotgun (WGS) entry which is preliminary data.</text>
</comment>
<dbReference type="AlphaFoldDB" id="T1AFD9"/>
<organism evidence="3">
    <name type="scientific">mine drainage metagenome</name>
    <dbReference type="NCBI Taxonomy" id="410659"/>
    <lineage>
        <taxon>unclassified sequences</taxon>
        <taxon>metagenomes</taxon>
        <taxon>ecological metagenomes</taxon>
    </lineage>
</organism>
<accession>T1AFD9</accession>
<dbReference type="GO" id="GO:0016787">
    <property type="term" value="F:hydrolase activity"/>
    <property type="evidence" value="ECO:0007669"/>
    <property type="project" value="UniProtKB-KW"/>
</dbReference>